<evidence type="ECO:0000313" key="4">
    <source>
        <dbReference type="Proteomes" id="UP000192596"/>
    </source>
</evidence>
<feature type="region of interest" description="Disordered" evidence="1">
    <location>
        <begin position="566"/>
        <end position="585"/>
    </location>
</feature>
<dbReference type="Proteomes" id="UP000192596">
    <property type="component" value="Unassembled WGS sequence"/>
</dbReference>
<feature type="region of interest" description="Disordered" evidence="1">
    <location>
        <begin position="1"/>
        <end position="29"/>
    </location>
</feature>
<feature type="region of interest" description="Disordered" evidence="1">
    <location>
        <begin position="71"/>
        <end position="98"/>
    </location>
</feature>
<feature type="compositionally biased region" description="Low complexity" evidence="1">
    <location>
        <begin position="501"/>
        <end position="518"/>
    </location>
</feature>
<evidence type="ECO:0000313" key="3">
    <source>
        <dbReference type="EMBL" id="OQN96074.1"/>
    </source>
</evidence>
<feature type="compositionally biased region" description="Basic and acidic residues" evidence="1">
    <location>
        <begin position="71"/>
        <end position="85"/>
    </location>
</feature>
<proteinExistence type="predicted"/>
<gene>
    <name evidence="3" type="ORF">B0A48_17874</name>
</gene>
<sequence length="585" mass="62656">MSVRPHDVEPRATTVEDDSTRDVESEWEYEYDGAETQDVYFTLDLSTYCPGSIARTEYSTNGKRARLTAEERNAGGKLVDPKAVAEDVPSNDAPEKEPKVDELQILGLHTRTPFIKFNHEFYTCNWFTDLGTQFWISDPGVVDNPRFSGHVLDVIGSSQVRLVGRPATLKRKRDAYPIELDDEAALEDEDAEVALSDGAVSDDEDAVTDTLNSLRTTSKPISIDHRKIKDPHLQGQASFMERLSQLKHQRGERDAHLVPMRTPVYYKGAEDPDALRAEGMKRDAAEKAAKGKGIMYMPGAGAVDLPPGATKARYVNRPGAARRGNGETLDDEGEEVPRIGPRKKGNPGGAPSNEAKRRALGLEPVATGTAMAGKKRGRPSKKELEARALGQAPNPDLIALPQDSLLPAVTLEADASNAIPASTSELKRPTTRPAAPEVILDLAPTTSPRPPTDATQPVSRVRGKLGTIPGTPAYHLGAPPKAKGKPGRPRKPKPTLTEYIPPASASASPAPSAASPAAEGGGEGSAGQGKKPKSRMALAREARDEAARKVFMTPGQLGMEMEFQLAGFADAGSPPLDDGAGDVDE</sequence>
<feature type="domain" description="Transcription factor TFIIIC triple barrel" evidence="2">
    <location>
        <begin position="35"/>
        <end position="170"/>
    </location>
</feature>
<dbReference type="STRING" id="1507870.A0A1V8SA31"/>
<feature type="compositionally biased region" description="Basic and acidic residues" evidence="1">
    <location>
        <begin position="1"/>
        <end position="10"/>
    </location>
</feature>
<keyword evidence="4" id="KW-1185">Reference proteome</keyword>
<feature type="region of interest" description="Disordered" evidence="1">
    <location>
        <begin position="315"/>
        <end position="398"/>
    </location>
</feature>
<reference evidence="4" key="1">
    <citation type="submission" date="2017-03" db="EMBL/GenBank/DDBJ databases">
        <title>Genomes of endolithic fungi from Antarctica.</title>
        <authorList>
            <person name="Coleine C."/>
            <person name="Masonjones S."/>
            <person name="Stajich J.E."/>
        </authorList>
    </citation>
    <scope>NUCLEOTIDE SEQUENCE [LARGE SCALE GENOMIC DNA]</scope>
    <source>
        <strain evidence="4">CCFEE 5527</strain>
    </source>
</reference>
<evidence type="ECO:0000259" key="2">
    <source>
        <dbReference type="Pfam" id="PF10419"/>
    </source>
</evidence>
<feature type="region of interest" description="Disordered" evidence="1">
    <location>
        <begin position="417"/>
        <end position="550"/>
    </location>
</feature>
<organism evidence="3 4">
    <name type="scientific">Cryoendolithus antarcticus</name>
    <dbReference type="NCBI Taxonomy" id="1507870"/>
    <lineage>
        <taxon>Eukaryota</taxon>
        <taxon>Fungi</taxon>
        <taxon>Dikarya</taxon>
        <taxon>Ascomycota</taxon>
        <taxon>Pezizomycotina</taxon>
        <taxon>Dothideomycetes</taxon>
        <taxon>Dothideomycetidae</taxon>
        <taxon>Cladosporiales</taxon>
        <taxon>Cladosporiaceae</taxon>
        <taxon>Cryoendolithus</taxon>
    </lineage>
</organism>
<accession>A0A1V8SA31</accession>
<name>A0A1V8SA31_9PEZI</name>
<dbReference type="Gene3D" id="2.60.40.4370">
    <property type="match status" value="1"/>
</dbReference>
<feature type="compositionally biased region" description="Basic and acidic residues" evidence="1">
    <location>
        <begin position="538"/>
        <end position="548"/>
    </location>
</feature>
<evidence type="ECO:0000256" key="1">
    <source>
        <dbReference type="SAM" id="MobiDB-lite"/>
    </source>
</evidence>
<feature type="compositionally biased region" description="Basic residues" evidence="1">
    <location>
        <begin position="482"/>
        <end position="493"/>
    </location>
</feature>
<dbReference type="InParanoid" id="A0A1V8SA31"/>
<dbReference type="OrthoDB" id="1877767at2759"/>
<protein>
    <recommendedName>
        <fullName evidence="2">Transcription factor TFIIIC triple barrel domain-containing protein</fullName>
    </recommendedName>
</protein>
<comment type="caution">
    <text evidence="3">The sequence shown here is derived from an EMBL/GenBank/DDBJ whole genome shotgun (WGS) entry which is preliminary data.</text>
</comment>
<dbReference type="EMBL" id="NAJO01000073">
    <property type="protein sequence ID" value="OQN96074.1"/>
    <property type="molecule type" value="Genomic_DNA"/>
</dbReference>
<dbReference type="Pfam" id="PF10419">
    <property type="entry name" value="TFIIIC_sub6"/>
    <property type="match status" value="1"/>
</dbReference>
<dbReference type="InterPro" id="IPR019481">
    <property type="entry name" value="TFIIIC_triple_barrel"/>
</dbReference>
<dbReference type="AlphaFoldDB" id="A0A1V8SA31"/>